<name>A0AC60PAV1_IXOPE</name>
<evidence type="ECO:0000313" key="2">
    <source>
        <dbReference type="Proteomes" id="UP000805193"/>
    </source>
</evidence>
<organism evidence="1 2">
    <name type="scientific">Ixodes persulcatus</name>
    <name type="common">Taiga tick</name>
    <dbReference type="NCBI Taxonomy" id="34615"/>
    <lineage>
        <taxon>Eukaryota</taxon>
        <taxon>Metazoa</taxon>
        <taxon>Ecdysozoa</taxon>
        <taxon>Arthropoda</taxon>
        <taxon>Chelicerata</taxon>
        <taxon>Arachnida</taxon>
        <taxon>Acari</taxon>
        <taxon>Parasitiformes</taxon>
        <taxon>Ixodida</taxon>
        <taxon>Ixodoidea</taxon>
        <taxon>Ixodidae</taxon>
        <taxon>Ixodinae</taxon>
        <taxon>Ixodes</taxon>
    </lineage>
</organism>
<gene>
    <name evidence="1" type="ORF">HPB47_006244</name>
</gene>
<sequence>MHTAAAAYRSSYRCRRRTEALFQEKRVLPLSSTSAERALGRRDSFPVFALLKGKEYATNRSGWRECPPGGLVFWPERSENTARGSAR</sequence>
<evidence type="ECO:0000313" key="1">
    <source>
        <dbReference type="EMBL" id="KAG0416644.1"/>
    </source>
</evidence>
<dbReference type="EMBL" id="JABSTQ010010933">
    <property type="protein sequence ID" value="KAG0416644.1"/>
    <property type="molecule type" value="Genomic_DNA"/>
</dbReference>
<reference evidence="1 2" key="1">
    <citation type="journal article" date="2020" name="Cell">
        <title>Large-Scale Comparative Analyses of Tick Genomes Elucidate Their Genetic Diversity and Vector Capacities.</title>
        <authorList>
            <consortium name="Tick Genome and Microbiome Consortium (TIGMIC)"/>
            <person name="Jia N."/>
            <person name="Wang J."/>
            <person name="Shi W."/>
            <person name="Du L."/>
            <person name="Sun Y."/>
            <person name="Zhan W."/>
            <person name="Jiang J.F."/>
            <person name="Wang Q."/>
            <person name="Zhang B."/>
            <person name="Ji P."/>
            <person name="Bell-Sakyi L."/>
            <person name="Cui X.M."/>
            <person name="Yuan T.T."/>
            <person name="Jiang B.G."/>
            <person name="Yang W.F."/>
            <person name="Lam T.T."/>
            <person name="Chang Q.C."/>
            <person name="Ding S.J."/>
            <person name="Wang X.J."/>
            <person name="Zhu J.G."/>
            <person name="Ruan X.D."/>
            <person name="Zhao L."/>
            <person name="Wei J.T."/>
            <person name="Ye R.Z."/>
            <person name="Que T.C."/>
            <person name="Du C.H."/>
            <person name="Zhou Y.H."/>
            <person name="Cheng J.X."/>
            <person name="Dai P.F."/>
            <person name="Guo W.B."/>
            <person name="Han X.H."/>
            <person name="Huang E.J."/>
            <person name="Li L.F."/>
            <person name="Wei W."/>
            <person name="Gao Y.C."/>
            <person name="Liu J.Z."/>
            <person name="Shao H.Z."/>
            <person name="Wang X."/>
            <person name="Wang C.C."/>
            <person name="Yang T.C."/>
            <person name="Huo Q.B."/>
            <person name="Li W."/>
            <person name="Chen H.Y."/>
            <person name="Chen S.E."/>
            <person name="Zhou L.G."/>
            <person name="Ni X.B."/>
            <person name="Tian J.H."/>
            <person name="Sheng Y."/>
            <person name="Liu T."/>
            <person name="Pan Y.S."/>
            <person name="Xia L.Y."/>
            <person name="Li J."/>
            <person name="Zhao F."/>
            <person name="Cao W.C."/>
        </authorList>
    </citation>
    <scope>NUCLEOTIDE SEQUENCE [LARGE SCALE GENOMIC DNA]</scope>
    <source>
        <strain evidence="1">Iper-2018</strain>
    </source>
</reference>
<keyword evidence="2" id="KW-1185">Reference proteome</keyword>
<protein>
    <submittedName>
        <fullName evidence="1">Uncharacterized protein</fullName>
    </submittedName>
</protein>
<comment type="caution">
    <text evidence="1">The sequence shown here is derived from an EMBL/GenBank/DDBJ whole genome shotgun (WGS) entry which is preliminary data.</text>
</comment>
<proteinExistence type="predicted"/>
<accession>A0AC60PAV1</accession>
<dbReference type="Proteomes" id="UP000805193">
    <property type="component" value="Unassembled WGS sequence"/>
</dbReference>